<evidence type="ECO:0000313" key="5">
    <source>
        <dbReference type="MGI" id="MGI:1860266"/>
    </source>
</evidence>
<dbReference type="CDD" id="cd22579">
    <property type="entry name" value="MPEG1_P2"/>
    <property type="match status" value="1"/>
</dbReference>
<evidence type="ECO:0000256" key="1">
    <source>
        <dbReference type="SAM" id="Phobius"/>
    </source>
</evidence>
<dbReference type="GO" id="GO:0002250">
    <property type="term" value="P:adaptive immune response"/>
    <property type="evidence" value="ECO:0007669"/>
    <property type="project" value="UniProtKB-KW"/>
</dbReference>
<dbReference type="SMART" id="SM00457">
    <property type="entry name" value="MACPF"/>
    <property type="match status" value="1"/>
</dbReference>
<dbReference type="AlphaFoldDB" id="Q9JI82"/>
<proteinExistence type="evidence at transcript level"/>
<dbReference type="AGR" id="MGI:1860266"/>
<dbReference type="PROSITE" id="PS51412">
    <property type="entry name" value="MACPF_2"/>
    <property type="match status" value="1"/>
</dbReference>
<dbReference type="EMBL" id="AF250839">
    <property type="protein sequence ID" value="AAF81276.1"/>
    <property type="molecule type" value="mRNA"/>
</dbReference>
<protein>
    <submittedName>
        <fullName evidence="4">EPCS50</fullName>
    </submittedName>
</protein>
<dbReference type="GO" id="GO:0030670">
    <property type="term" value="C:phagocytic vesicle membrane"/>
    <property type="evidence" value="ECO:0007669"/>
    <property type="project" value="UniProtKB-SubCell"/>
</dbReference>
<keyword evidence="2" id="KW-0732">Signal</keyword>
<evidence type="ECO:0000256" key="2">
    <source>
        <dbReference type="SAM" id="SignalP"/>
    </source>
</evidence>
<feature type="domain" description="MACPF" evidence="3">
    <location>
        <begin position="30"/>
        <end position="345"/>
    </location>
</feature>
<sequence>MNSFIVTVLIWTTVAYAEEEKALKEIHEYGFQKCQNALNLPVLEVLPGGGWDNLRNMDMGQVMDLTYNNCKTTEDGQYIIPDDVFTIPQKESNLEMNSEILDSWENYRSTTSFSINLNLDYRPRVNGKFSSEFQRIKTTQVRDQAVTTRAQVRNLVYTVKANPNAELNLGFKKELMEICDRLEKNQTKMATYLAELLILNYGTHIITSVDAGATLVQEDHVKSSYLKNNKGNRAAVAASAGFTFAKVVNFKIETGFEYQNNLATGYLQNRTGSRVQSIGGIPFYPGMTIETWQKGIINHLVAVDRAGLPLHFFIKPEKLPAFPRHLVEQLAKTVETAAESYYNFNTYPGCTNINSPNFDFQANTDDGSCDGKLVNAPFGGVYQLCRQLSGHDYDDMCLDFHQKNPLTGDFSCPPDYTPVHLLSQTHEKGYTGMECRDKCILKIFCRTSCKDEFRVAKAEVSSYWCAASSQVPENSGILFGGVFTDKSINPMTNEPSCPTSYFPLKLFENVKVCVSLDHELGPKYSVPFGGFFSCTKGNPLYGSFTSGDLEKSFLPKCPGGFSQQLAAIIDGCQVSYCVKAGVFTRASLAPARLPPYTQLPMSQLSTDSVEMTGESPISWVKDPYTLQWNLEESSKSGRLSGGSTAAITIVVILALGVLTAMAIYGNRSLRRINPMDFQDNRHCFLFQELESFLMECRIQIQLNSSLKKQFLSSPDTGSSSSFSPFSSTSAFLRAKAEVATERRFFITLWLCL</sequence>
<dbReference type="PANTHER" id="PTHR31463:SF6">
    <property type="entry name" value="MACROPHAGE-EXPRESSED GENE 1 PROTEIN"/>
    <property type="match status" value="1"/>
</dbReference>
<feature type="transmembrane region" description="Helical" evidence="1">
    <location>
        <begin position="645"/>
        <end position="665"/>
    </location>
</feature>
<dbReference type="Pfam" id="PF01823">
    <property type="entry name" value="MACPF"/>
    <property type="match status" value="1"/>
</dbReference>
<organism evidence="4">
    <name type="scientific">Mus musculus</name>
    <name type="common">Mouse</name>
    <dbReference type="NCBI Taxonomy" id="10090"/>
    <lineage>
        <taxon>Eukaryota</taxon>
        <taxon>Metazoa</taxon>
        <taxon>Chordata</taxon>
        <taxon>Craniata</taxon>
        <taxon>Vertebrata</taxon>
        <taxon>Euteleostomi</taxon>
        <taxon>Mammalia</taxon>
        <taxon>Eutheria</taxon>
        <taxon>Euarchontoglires</taxon>
        <taxon>Glires</taxon>
        <taxon>Rodentia</taxon>
        <taxon>Myomorpha</taxon>
        <taxon>Muroidea</taxon>
        <taxon>Muridae</taxon>
        <taxon>Murinae</taxon>
        <taxon>Mus</taxon>
        <taxon>Mus</taxon>
    </lineage>
</organism>
<accession>Q9JI82</accession>
<keyword evidence="1" id="KW-1133">Transmembrane helix</keyword>
<evidence type="ECO:0000259" key="3">
    <source>
        <dbReference type="PROSITE" id="PS51412"/>
    </source>
</evidence>
<dbReference type="PANTHER" id="PTHR31463">
    <property type="entry name" value="MACROPHAGE-EXPRESSED GENE 1 PROTEIN"/>
    <property type="match status" value="1"/>
</dbReference>
<name>Q9JI82_MOUSE</name>
<feature type="chain" id="PRO_5004328080" evidence="2">
    <location>
        <begin position="18"/>
        <end position="752"/>
    </location>
</feature>
<dbReference type="GO" id="GO:0045087">
    <property type="term" value="P:innate immune response"/>
    <property type="evidence" value="ECO:0007669"/>
    <property type="project" value="UniProtKB-KW"/>
</dbReference>
<keyword evidence="1" id="KW-0812">Transmembrane</keyword>
<dbReference type="MGI" id="MGI:1860266">
    <property type="gene designation" value="Pfpl"/>
</dbReference>
<dbReference type="InterPro" id="IPR020864">
    <property type="entry name" value="MACPF"/>
</dbReference>
<gene>
    <name evidence="5" type="primary">Pfpl</name>
</gene>
<dbReference type="InterPro" id="IPR039707">
    <property type="entry name" value="MPEG1"/>
</dbReference>
<feature type="signal peptide" evidence="2">
    <location>
        <begin position="1"/>
        <end position="17"/>
    </location>
</feature>
<evidence type="ECO:0000313" key="4">
    <source>
        <dbReference type="EMBL" id="AAF81276.1"/>
    </source>
</evidence>
<dbReference type="OrthoDB" id="5950457at2759"/>
<reference evidence="4" key="1">
    <citation type="journal article" date="2000" name="Dev. Biol.">
        <title>cDNA subtraction cloning reveals novel genes whose temporal and spatial expression indicates association with trophoblast invasion.</title>
        <authorList>
            <person name="Hemberger M."/>
            <person name="Himmelbauer H."/>
            <person name="Ruschmann J."/>
            <person name="Zeitz C."/>
            <person name="Fundele R."/>
        </authorList>
    </citation>
    <scope>NUCLEOTIDE SEQUENCE</scope>
</reference>
<keyword evidence="1" id="KW-0472">Membrane</keyword>